<dbReference type="GO" id="GO:0045943">
    <property type="term" value="P:positive regulation of transcription by RNA polymerase I"/>
    <property type="evidence" value="ECO:0007669"/>
    <property type="project" value="TreeGrafter"/>
</dbReference>
<dbReference type="InterPro" id="IPR007502">
    <property type="entry name" value="Helicase-assoc_dom"/>
</dbReference>
<dbReference type="InterPro" id="IPR014001">
    <property type="entry name" value="Helicase_ATP-bd"/>
</dbReference>
<dbReference type="PROSITE" id="PS51192">
    <property type="entry name" value="HELICASE_ATP_BIND_1"/>
    <property type="match status" value="1"/>
</dbReference>
<dbReference type="SMART" id="SM00487">
    <property type="entry name" value="DEXDc"/>
    <property type="match status" value="1"/>
</dbReference>
<dbReference type="SMART" id="SM00382">
    <property type="entry name" value="AAA"/>
    <property type="match status" value="1"/>
</dbReference>
<dbReference type="Proteomes" id="UP000238479">
    <property type="component" value="Chromosome 6"/>
</dbReference>
<dbReference type="Gramene" id="PRQ25282">
    <property type="protein sequence ID" value="PRQ25282"/>
    <property type="gene ID" value="RchiOBHm_Chr6g0281861"/>
</dbReference>
<keyword evidence="2" id="KW-0747">Spliceosome</keyword>
<feature type="region of interest" description="Disordered" evidence="8">
    <location>
        <begin position="294"/>
        <end position="331"/>
    </location>
</feature>
<reference evidence="10 11" key="1">
    <citation type="journal article" date="2018" name="Nat. Genet.">
        <title>The Rosa genome provides new insights in the design of modern roses.</title>
        <authorList>
            <person name="Bendahmane M."/>
        </authorList>
    </citation>
    <scope>NUCLEOTIDE SEQUENCE [LARGE SCALE GENOMIC DNA]</scope>
    <source>
        <strain evidence="11">cv. Old Blush</strain>
    </source>
</reference>
<dbReference type="SUPFAM" id="SSF52540">
    <property type="entry name" value="P-loop containing nucleoside triphosphate hydrolases"/>
    <property type="match status" value="2"/>
</dbReference>
<accession>A0A2P6PTL9</accession>
<dbReference type="InterPro" id="IPR027417">
    <property type="entry name" value="P-loop_NTPase"/>
</dbReference>
<dbReference type="SMART" id="SM00847">
    <property type="entry name" value="HA2"/>
    <property type="match status" value="1"/>
</dbReference>
<evidence type="ECO:0000256" key="5">
    <source>
        <dbReference type="ARBA" id="ARBA00022806"/>
    </source>
</evidence>
<comment type="caution">
    <text evidence="10">The sequence shown here is derived from an EMBL/GenBank/DDBJ whole genome shotgun (WGS) entry which is preliminary data.</text>
</comment>
<keyword evidence="5 10" id="KW-0347">Helicase</keyword>
<evidence type="ECO:0000256" key="6">
    <source>
        <dbReference type="ARBA" id="ARBA00022840"/>
    </source>
</evidence>
<dbReference type="OMA" id="MLEYRKC"/>
<dbReference type="GO" id="GO:0005524">
    <property type="term" value="F:ATP binding"/>
    <property type="evidence" value="ECO:0007669"/>
    <property type="project" value="UniProtKB-KW"/>
</dbReference>
<evidence type="ECO:0000256" key="7">
    <source>
        <dbReference type="ARBA" id="ARBA00047984"/>
    </source>
</evidence>
<dbReference type="GO" id="GO:0005730">
    <property type="term" value="C:nucleolus"/>
    <property type="evidence" value="ECO:0007669"/>
    <property type="project" value="TreeGrafter"/>
</dbReference>
<evidence type="ECO:0000256" key="4">
    <source>
        <dbReference type="ARBA" id="ARBA00022801"/>
    </source>
</evidence>
<dbReference type="STRING" id="74649.A0A2P6PTL9"/>
<dbReference type="PROSITE" id="PS00690">
    <property type="entry name" value="DEAH_ATP_HELICASE"/>
    <property type="match status" value="1"/>
</dbReference>
<protein>
    <recommendedName>
        <fullName evidence="1">RNA helicase</fullName>
        <ecNumber evidence="1">3.6.4.13</ecNumber>
    </recommendedName>
</protein>
<dbReference type="AlphaFoldDB" id="A0A2P6PTL9"/>
<dbReference type="EMBL" id="PDCK01000044">
    <property type="protein sequence ID" value="PRQ25282.1"/>
    <property type="molecule type" value="Genomic_DNA"/>
</dbReference>
<dbReference type="GO" id="GO:0003725">
    <property type="term" value="F:double-stranded RNA binding"/>
    <property type="evidence" value="ECO:0007669"/>
    <property type="project" value="TreeGrafter"/>
</dbReference>
<dbReference type="PANTHER" id="PTHR18934:SF118">
    <property type="entry name" value="ATP-DEPENDENT RNA HELICASE DHX33"/>
    <property type="match status" value="1"/>
</dbReference>
<dbReference type="Pfam" id="PF13401">
    <property type="entry name" value="AAA_22"/>
    <property type="match status" value="1"/>
</dbReference>
<dbReference type="GO" id="GO:0005681">
    <property type="term" value="C:spliceosomal complex"/>
    <property type="evidence" value="ECO:0007669"/>
    <property type="project" value="UniProtKB-KW"/>
</dbReference>
<organism evidence="10 11">
    <name type="scientific">Rosa chinensis</name>
    <name type="common">China rose</name>
    <dbReference type="NCBI Taxonomy" id="74649"/>
    <lineage>
        <taxon>Eukaryota</taxon>
        <taxon>Viridiplantae</taxon>
        <taxon>Streptophyta</taxon>
        <taxon>Embryophyta</taxon>
        <taxon>Tracheophyta</taxon>
        <taxon>Spermatophyta</taxon>
        <taxon>Magnoliopsida</taxon>
        <taxon>eudicotyledons</taxon>
        <taxon>Gunneridae</taxon>
        <taxon>Pentapetalae</taxon>
        <taxon>rosids</taxon>
        <taxon>fabids</taxon>
        <taxon>Rosales</taxon>
        <taxon>Rosaceae</taxon>
        <taxon>Rosoideae</taxon>
        <taxon>Rosoideae incertae sedis</taxon>
        <taxon>Rosa</taxon>
    </lineage>
</organism>
<keyword evidence="6" id="KW-0067">ATP-binding</keyword>
<keyword evidence="11" id="KW-1185">Reference proteome</keyword>
<comment type="catalytic activity">
    <reaction evidence="7">
        <text>ATP + H2O = ADP + phosphate + H(+)</text>
        <dbReference type="Rhea" id="RHEA:13065"/>
        <dbReference type="ChEBI" id="CHEBI:15377"/>
        <dbReference type="ChEBI" id="CHEBI:15378"/>
        <dbReference type="ChEBI" id="CHEBI:30616"/>
        <dbReference type="ChEBI" id="CHEBI:43474"/>
        <dbReference type="ChEBI" id="CHEBI:456216"/>
        <dbReference type="EC" id="3.6.4.13"/>
    </reaction>
</comment>
<dbReference type="EC" id="3.6.4.13" evidence="1"/>
<proteinExistence type="predicted"/>
<dbReference type="Gene3D" id="1.20.120.1080">
    <property type="match status" value="1"/>
</dbReference>
<keyword evidence="3" id="KW-0547">Nucleotide-binding</keyword>
<evidence type="ECO:0000256" key="8">
    <source>
        <dbReference type="SAM" id="MobiDB-lite"/>
    </source>
</evidence>
<keyword evidence="2" id="KW-0507">mRNA processing</keyword>
<dbReference type="PANTHER" id="PTHR18934">
    <property type="entry name" value="ATP-DEPENDENT RNA HELICASE"/>
    <property type="match status" value="1"/>
</dbReference>
<evidence type="ECO:0000256" key="2">
    <source>
        <dbReference type="ARBA" id="ARBA00022728"/>
    </source>
</evidence>
<dbReference type="Gene3D" id="3.40.50.300">
    <property type="entry name" value="P-loop containing nucleotide triphosphate hydrolases"/>
    <property type="match status" value="2"/>
</dbReference>
<evidence type="ECO:0000256" key="1">
    <source>
        <dbReference type="ARBA" id="ARBA00012552"/>
    </source>
</evidence>
<evidence type="ECO:0000259" key="9">
    <source>
        <dbReference type="PROSITE" id="PS51192"/>
    </source>
</evidence>
<dbReference type="Pfam" id="PF21010">
    <property type="entry name" value="HA2_C"/>
    <property type="match status" value="1"/>
</dbReference>
<dbReference type="InterPro" id="IPR002464">
    <property type="entry name" value="DNA/RNA_helicase_DEAH_CS"/>
</dbReference>
<sequence length="611" mass="68284">MPCCQNRLVQEVWKHDTLIIVGETGSGKTTQLPQYLYNAGFCGNGRVIGVTQPCCVAAVNAAKQVAEECGVRLGETVGYSIRFQNVTSSSTRIKEAVSDLSLSRYSAIIVDEAHERTLDTDVLLGVLKNVQNARSESVELKLIIMSASLDARIFSEYFGGARAIHIQGRQFPVAIFCTYHLPPSYLHASFITIFQIHLEEEAGDILVFLTGKDEIEFVERLIEEKLKQLPENSQKLVAVPLFSSLPSEQQTGRLTDYQRDVLLLKIVEQLESMDTRIESMDAQLTKLEGHGKAFTTKKADKKEDTIVQDTNNGDKEETEHQKGGGDDSTFDYRTYEQSDLDEDLDNSFCSVVKHNLAPPATQASSATAVSSSAVDCLKLPEQPHPQPYKATHILLGRPWLSDHDVHPCGKVVSKPMRAVDRDKYMRRTLKEPDATKLKVLHLLLSKWFQIEPGGFGLGFYTFNSPDWLAGRERPGKCYCLYPENEFWKLEDLTKPDITRCDLSNAILQHKALGVHDITGFNFIEKPSGESIIKLLEQLTLLGALADDRKLSDPVGWQMAALPLPPIYSKALIKASELNCLEEMLITVAMLSVESTFFTPREKLEEPNSRKC</sequence>
<dbReference type="InterPro" id="IPR003593">
    <property type="entry name" value="AAA+_ATPase"/>
</dbReference>
<keyword evidence="2" id="KW-0508">mRNA splicing</keyword>
<dbReference type="GO" id="GO:0003724">
    <property type="term" value="F:RNA helicase activity"/>
    <property type="evidence" value="ECO:0007669"/>
    <property type="project" value="UniProtKB-EC"/>
</dbReference>
<evidence type="ECO:0000313" key="11">
    <source>
        <dbReference type="Proteomes" id="UP000238479"/>
    </source>
</evidence>
<name>A0A2P6PTL9_ROSCH</name>
<gene>
    <name evidence="10" type="ORF">RchiOBHm_Chr6g0281861</name>
</gene>
<evidence type="ECO:0000256" key="3">
    <source>
        <dbReference type="ARBA" id="ARBA00022741"/>
    </source>
</evidence>
<feature type="compositionally biased region" description="Basic and acidic residues" evidence="8">
    <location>
        <begin position="312"/>
        <end position="325"/>
    </location>
</feature>
<feature type="domain" description="Helicase ATP-binding" evidence="9">
    <location>
        <begin position="9"/>
        <end position="167"/>
    </location>
</feature>
<feature type="compositionally biased region" description="Basic and acidic residues" evidence="8">
    <location>
        <begin position="294"/>
        <end position="305"/>
    </location>
</feature>
<keyword evidence="4 10" id="KW-0378">Hydrolase</keyword>
<dbReference type="InterPro" id="IPR048333">
    <property type="entry name" value="HA2_WH"/>
</dbReference>
<evidence type="ECO:0000313" key="10">
    <source>
        <dbReference type="EMBL" id="PRQ25282.1"/>
    </source>
</evidence>
<dbReference type="GO" id="GO:0016887">
    <property type="term" value="F:ATP hydrolysis activity"/>
    <property type="evidence" value="ECO:0007669"/>
    <property type="project" value="InterPro"/>
</dbReference>
<dbReference type="InterPro" id="IPR049945">
    <property type="entry name" value="AAA_22"/>
</dbReference>
<dbReference type="Pfam" id="PF04408">
    <property type="entry name" value="WHD_HA2"/>
    <property type="match status" value="1"/>
</dbReference>